<dbReference type="Pfam" id="PF02661">
    <property type="entry name" value="Fic"/>
    <property type="match status" value="1"/>
</dbReference>
<dbReference type="Proteomes" id="UP001478133">
    <property type="component" value="Unassembled WGS sequence"/>
</dbReference>
<dbReference type="SUPFAM" id="SSF140931">
    <property type="entry name" value="Fic-like"/>
    <property type="match status" value="1"/>
</dbReference>
<evidence type="ECO:0000313" key="3">
    <source>
        <dbReference type="Proteomes" id="UP001478133"/>
    </source>
</evidence>
<organism evidence="2 3">
    <name type="scientific">Ruminococcoides intestinihominis</name>
    <dbReference type="NCBI Taxonomy" id="3133161"/>
    <lineage>
        <taxon>Bacteria</taxon>
        <taxon>Bacillati</taxon>
        <taxon>Bacillota</taxon>
        <taxon>Clostridia</taxon>
        <taxon>Eubacteriales</taxon>
        <taxon>Oscillospiraceae</taxon>
        <taxon>Ruminococcoides</taxon>
    </lineage>
</organism>
<name>A0ABV1HTZ0_9FIRM</name>
<evidence type="ECO:0000313" key="2">
    <source>
        <dbReference type="EMBL" id="MEQ2565463.1"/>
    </source>
</evidence>
<dbReference type="PIRSF" id="PIRSF018297">
    <property type="entry name" value="Doc"/>
    <property type="match status" value="1"/>
</dbReference>
<dbReference type="InterPro" id="IPR053737">
    <property type="entry name" value="Type_II_TA_Toxin"/>
</dbReference>
<dbReference type="Gene3D" id="1.20.120.1870">
    <property type="entry name" value="Fic/DOC protein, Fido domain"/>
    <property type="match status" value="1"/>
</dbReference>
<dbReference type="EMBL" id="JBBMFI010000011">
    <property type="protein sequence ID" value="MEQ2565463.1"/>
    <property type="molecule type" value="Genomic_DNA"/>
</dbReference>
<accession>A0ABV1HTZ0</accession>
<dbReference type="PANTHER" id="PTHR39426">
    <property type="entry name" value="HOMOLOGY TO DEATH-ON-CURING PROTEIN OF PHAGE P1"/>
    <property type="match status" value="1"/>
</dbReference>
<proteinExistence type="predicted"/>
<protein>
    <submittedName>
        <fullName evidence="2">Type II toxin-antitoxin system death-on-curing family toxin</fullName>
    </submittedName>
</protein>
<evidence type="ECO:0000259" key="1">
    <source>
        <dbReference type="PROSITE" id="PS51459"/>
    </source>
</evidence>
<comment type="caution">
    <text evidence="2">The sequence shown here is derived from an EMBL/GenBank/DDBJ whole genome shotgun (WGS) entry which is preliminary data.</text>
</comment>
<dbReference type="PANTHER" id="PTHR39426:SF1">
    <property type="entry name" value="HOMOLOGY TO DEATH-ON-CURING PROTEIN OF PHAGE P1"/>
    <property type="match status" value="1"/>
</dbReference>
<dbReference type="PROSITE" id="PS51459">
    <property type="entry name" value="FIDO"/>
    <property type="match status" value="1"/>
</dbReference>
<dbReference type="InterPro" id="IPR036597">
    <property type="entry name" value="Fido-like_dom_sf"/>
</dbReference>
<dbReference type="NCBIfam" id="TIGR01550">
    <property type="entry name" value="DOC_P1"/>
    <property type="match status" value="1"/>
</dbReference>
<keyword evidence="3" id="KW-1185">Reference proteome</keyword>
<gene>
    <name evidence="2" type="ORF">ABFO16_04340</name>
</gene>
<dbReference type="InterPro" id="IPR003812">
    <property type="entry name" value="Fido"/>
</dbReference>
<feature type="domain" description="Fido" evidence="1">
    <location>
        <begin position="1"/>
        <end position="111"/>
    </location>
</feature>
<dbReference type="InterPro" id="IPR006440">
    <property type="entry name" value="Doc"/>
</dbReference>
<reference evidence="2 3" key="1">
    <citation type="submission" date="2024-03" db="EMBL/GenBank/DDBJ databases">
        <title>Human intestinal bacterial collection.</title>
        <authorList>
            <person name="Pauvert C."/>
            <person name="Hitch T.C.A."/>
            <person name="Clavel T."/>
        </authorList>
    </citation>
    <scope>NUCLEOTIDE SEQUENCE [LARGE SCALE GENOMIC DNA]</scope>
    <source>
        <strain evidence="2 3">CLA-AP-H18</strain>
    </source>
</reference>
<dbReference type="RefSeq" id="WP_248004661.1">
    <property type="nucleotide sequence ID" value="NZ_JBBMEY010000013.1"/>
</dbReference>
<sequence length="114" mass="12660">MHSQLISGTGGSDGLRDVGLLESAINSPFQQFGNEDLYPTIQQKASRLCFGLVNNHPFIDGNKRIGAHVMLVFLALNGIELEYTQDDLSSTILELASNEISYQQLTKWIINHQI</sequence>